<name>A0ACA9UI31_BIOOC</name>
<keyword evidence="2" id="KW-1185">Reference proteome</keyword>
<evidence type="ECO:0000313" key="2">
    <source>
        <dbReference type="Proteomes" id="UP000836387"/>
    </source>
</evidence>
<evidence type="ECO:0000313" key="1">
    <source>
        <dbReference type="EMBL" id="CAG9952722.1"/>
    </source>
</evidence>
<reference evidence="1" key="1">
    <citation type="submission" date="2020-04" db="EMBL/GenBank/DDBJ databases">
        <authorList>
            <person name="Broberg M."/>
        </authorList>
    </citation>
    <scope>NUCLEOTIDE SEQUENCE</scope>
</reference>
<reference evidence="1" key="2">
    <citation type="submission" date="2021-10" db="EMBL/GenBank/DDBJ databases">
        <authorList>
            <person name="Piombo E."/>
        </authorList>
    </citation>
    <scope>NUCLEOTIDE SEQUENCE</scope>
</reference>
<organism evidence="1 2">
    <name type="scientific">Clonostachys rosea f. rosea IK726</name>
    <dbReference type="NCBI Taxonomy" id="1349383"/>
    <lineage>
        <taxon>Eukaryota</taxon>
        <taxon>Fungi</taxon>
        <taxon>Dikarya</taxon>
        <taxon>Ascomycota</taxon>
        <taxon>Pezizomycotina</taxon>
        <taxon>Sordariomycetes</taxon>
        <taxon>Hypocreomycetidae</taxon>
        <taxon>Hypocreales</taxon>
        <taxon>Bionectriaceae</taxon>
        <taxon>Clonostachys</taxon>
    </lineage>
</organism>
<gene>
    <name evidence="1" type="ORF">CRV2_00017207</name>
</gene>
<proteinExistence type="predicted"/>
<accession>A0ACA9UI31</accession>
<dbReference type="Proteomes" id="UP000836387">
    <property type="component" value="Unassembled WGS sequence"/>
</dbReference>
<sequence>MDRETFRGDLEPDTFNVPVRTVQKLSCDQCRQRKVRCDRVDPCGPCSRKSLECTYPLGFKPRPKHRRALVSNGYDDKLDDLSQKLDRVSLAVHNIESSLTPTRDTVPTHDVDSNPHRSPFSYVSPSLPQTSVNVDGPRSDLESDAGLASEATFAAKFAQQALDNNHPSDICDEVKSSLHALTDVLNGQDTGPSRPKPTETNLLPPNFVRNGLRLPPLEMTMAVLQKLRELPQLQFCWTLEIETVGQLVEYVMTVYSGTPTTAHLIIVHCGLHPLFMALAEMEKDPIVKQNLKSQGTLCLANLDQLLASLSFNLPCTFDFILALVMASTNSMLRCRISMAWTYLAAAAQMSLTLGYHRDKPQRSEKKEDRRRRIGLFRVLDDEITLSLADYEDSNLDRIFPIGPKWMKIATLYGRIYDDIYSAVALRRPQHIQDITARELALENQALYESRDLIEVQERQMTFLREAGQEAVYEVVKHAEKVSHLAVQTLIYRSIQPSVYTGSAFCDECLSTANECLEEHKKCLSLLRHVSASTMELYIHWALLSAPLMPFIVLFCRTFETREPDHLESLLAIVEPLENLPTDLPDAYGKQRQLFRLMYNVASKYVNGSMASSSSMTQPGYIPDTPFEMVFADAGVPLPSQVQLNHGIQVGQRTEMLAAGIEPSSESFGDTVSVPNRSVELGAWFDQNQEIFRIMDESF</sequence>
<dbReference type="EMBL" id="CADEHS020000498">
    <property type="protein sequence ID" value="CAG9952722.1"/>
    <property type="molecule type" value="Genomic_DNA"/>
</dbReference>
<protein>
    <submittedName>
        <fullName evidence="1">Uncharacterized protein</fullName>
    </submittedName>
</protein>
<comment type="caution">
    <text evidence="1">The sequence shown here is derived from an EMBL/GenBank/DDBJ whole genome shotgun (WGS) entry which is preliminary data.</text>
</comment>